<comment type="caution">
    <text evidence="1">The sequence shown here is derived from an EMBL/GenBank/DDBJ whole genome shotgun (WGS) entry which is preliminary data.</text>
</comment>
<gene>
    <name evidence="1" type="ORF">JOB18_031181</name>
</gene>
<keyword evidence="2" id="KW-1185">Reference proteome</keyword>
<dbReference type="Proteomes" id="UP000693946">
    <property type="component" value="Unassembled WGS sequence"/>
</dbReference>
<name>A0AAV6PHA7_SOLSE</name>
<protein>
    <submittedName>
        <fullName evidence="1">Uncharacterized protein</fullName>
    </submittedName>
</protein>
<proteinExistence type="predicted"/>
<evidence type="ECO:0000313" key="2">
    <source>
        <dbReference type="Proteomes" id="UP000693946"/>
    </source>
</evidence>
<reference evidence="1 2" key="1">
    <citation type="journal article" date="2021" name="Sci. Rep.">
        <title>Chromosome anchoring in Senegalese sole (Solea senegalensis) reveals sex-associated markers and genome rearrangements in flatfish.</title>
        <authorList>
            <person name="Guerrero-Cozar I."/>
            <person name="Gomez-Garrido J."/>
            <person name="Berbel C."/>
            <person name="Martinez-Blanch J.F."/>
            <person name="Alioto T."/>
            <person name="Claros M.G."/>
            <person name="Gagnaire P.A."/>
            <person name="Manchado M."/>
        </authorList>
    </citation>
    <scope>NUCLEOTIDE SEQUENCE [LARGE SCALE GENOMIC DNA]</scope>
    <source>
        <strain evidence="1">Sse05_10M</strain>
    </source>
</reference>
<dbReference type="AlphaFoldDB" id="A0AAV6PHA7"/>
<sequence length="265" mass="30294">MFFLRRVDCVSTYRRREQLKDLRWMMCLWTSLVLVLSLTPTLISSIGLVPGVSLYEVVWDHSETLAESILRSSSVLSGLQSGHLTKHCYVNFLQQEALYLHSASSTLEAVIGRLQESGDVRSLLQDTLTHYSSRNLSLAPLPSPPPPLWLQFSLQSLRSVVLDEPVYWLVALSARASLRSFLVEELLNNRPGPRLTPETVGDALFQEWSKDSLKEVTWTRRFKGVLDKHQSNTDMYKAINIFRDHMMNQKSFYKAVDCEAADEEE</sequence>
<accession>A0AAV6PHA7</accession>
<evidence type="ECO:0000313" key="1">
    <source>
        <dbReference type="EMBL" id="KAG7461390.1"/>
    </source>
</evidence>
<dbReference type="EMBL" id="JAGKHQ010001089">
    <property type="protein sequence ID" value="KAG7461390.1"/>
    <property type="molecule type" value="Genomic_DNA"/>
</dbReference>
<organism evidence="1 2">
    <name type="scientific">Solea senegalensis</name>
    <name type="common">Senegalese sole</name>
    <dbReference type="NCBI Taxonomy" id="28829"/>
    <lineage>
        <taxon>Eukaryota</taxon>
        <taxon>Metazoa</taxon>
        <taxon>Chordata</taxon>
        <taxon>Craniata</taxon>
        <taxon>Vertebrata</taxon>
        <taxon>Euteleostomi</taxon>
        <taxon>Actinopterygii</taxon>
        <taxon>Neopterygii</taxon>
        <taxon>Teleostei</taxon>
        <taxon>Neoteleostei</taxon>
        <taxon>Acanthomorphata</taxon>
        <taxon>Carangaria</taxon>
        <taxon>Pleuronectiformes</taxon>
        <taxon>Pleuronectoidei</taxon>
        <taxon>Soleidae</taxon>
        <taxon>Solea</taxon>
    </lineage>
</organism>